<dbReference type="Proteomes" id="UP001183615">
    <property type="component" value="Unassembled WGS sequence"/>
</dbReference>
<dbReference type="InterPro" id="IPR050471">
    <property type="entry name" value="AB_hydrolase"/>
</dbReference>
<evidence type="ECO:0000259" key="2">
    <source>
        <dbReference type="Pfam" id="PF00561"/>
    </source>
</evidence>
<feature type="domain" description="AB hydrolase-1" evidence="2">
    <location>
        <begin position="36"/>
        <end position="273"/>
    </location>
</feature>
<organism evidence="3 4">
    <name type="scientific">Streptomyces johnsoniae</name>
    <dbReference type="NCBI Taxonomy" id="3075532"/>
    <lineage>
        <taxon>Bacteria</taxon>
        <taxon>Bacillati</taxon>
        <taxon>Actinomycetota</taxon>
        <taxon>Actinomycetes</taxon>
        <taxon>Kitasatosporales</taxon>
        <taxon>Streptomycetaceae</taxon>
        <taxon>Streptomyces</taxon>
    </lineage>
</organism>
<dbReference type="InterPro" id="IPR029058">
    <property type="entry name" value="AB_hydrolase_fold"/>
</dbReference>
<dbReference type="InterPro" id="IPR000073">
    <property type="entry name" value="AB_hydrolase_1"/>
</dbReference>
<evidence type="ECO:0000256" key="1">
    <source>
        <dbReference type="SAM" id="MobiDB-lite"/>
    </source>
</evidence>
<dbReference type="PANTHER" id="PTHR43433">
    <property type="entry name" value="HYDROLASE, ALPHA/BETA FOLD FAMILY PROTEIN"/>
    <property type="match status" value="1"/>
</dbReference>
<dbReference type="EMBL" id="JAVREV010000005">
    <property type="protein sequence ID" value="MDT0443193.1"/>
    <property type="molecule type" value="Genomic_DNA"/>
</dbReference>
<name>A0ABU2S327_9ACTN</name>
<feature type="region of interest" description="Disordered" evidence="1">
    <location>
        <begin position="136"/>
        <end position="166"/>
    </location>
</feature>
<evidence type="ECO:0000313" key="3">
    <source>
        <dbReference type="EMBL" id="MDT0443193.1"/>
    </source>
</evidence>
<proteinExistence type="predicted"/>
<accession>A0ABU2S327</accession>
<dbReference type="Gene3D" id="3.40.50.1820">
    <property type="entry name" value="alpha/beta hydrolase"/>
    <property type="match status" value="1"/>
</dbReference>
<gene>
    <name evidence="3" type="ORF">RM779_11380</name>
</gene>
<dbReference type="PANTHER" id="PTHR43433:SF5">
    <property type="entry name" value="AB HYDROLASE-1 DOMAIN-CONTAINING PROTEIN"/>
    <property type="match status" value="1"/>
</dbReference>
<dbReference type="PRINTS" id="PR00111">
    <property type="entry name" value="ABHYDROLASE"/>
</dbReference>
<protein>
    <submittedName>
        <fullName evidence="3">Alpha/beta hydrolase</fullName>
    </submittedName>
</protein>
<evidence type="ECO:0000313" key="4">
    <source>
        <dbReference type="Proteomes" id="UP001183615"/>
    </source>
</evidence>
<sequence length="304" mass="31536">MNVNVSANADVDAGERIVAVDGAELCVQAFGAPGDPPLLLIAGASESMDWWDDELCALLAAGGRRVIRYDNRDTGRSVFSPMGAPGYDLDDLVADAVGVLDAFGVPRAHVMGFSLGGLLAQRLAVHHAARVGSVTLVGTTPDGPGLSGPPSMDGRQAAAGQPRPLPDWSDPVAVTEYLVTGRQPFAGTRGYDEERLRAVVGRAVARTRSMPTSLVNHWLVDNGTPVRPRLGGVAAPALVVHGTEDPLFPFGDAEALAAAIPGAALLPVEGAGHQVPPRWAWDWFVPAVLRHTASGTGTNVTVGG</sequence>
<keyword evidence="4" id="KW-1185">Reference proteome</keyword>
<dbReference type="Pfam" id="PF00561">
    <property type="entry name" value="Abhydrolase_1"/>
    <property type="match status" value="1"/>
</dbReference>
<dbReference type="GO" id="GO:0016787">
    <property type="term" value="F:hydrolase activity"/>
    <property type="evidence" value="ECO:0007669"/>
    <property type="project" value="UniProtKB-KW"/>
</dbReference>
<dbReference type="SUPFAM" id="SSF53474">
    <property type="entry name" value="alpha/beta-Hydrolases"/>
    <property type="match status" value="1"/>
</dbReference>
<dbReference type="RefSeq" id="WP_311617560.1">
    <property type="nucleotide sequence ID" value="NZ_JAVREV010000005.1"/>
</dbReference>
<keyword evidence="3" id="KW-0378">Hydrolase</keyword>
<reference evidence="4" key="1">
    <citation type="submission" date="2023-07" db="EMBL/GenBank/DDBJ databases">
        <title>30 novel species of actinomycetes from the DSMZ collection.</title>
        <authorList>
            <person name="Nouioui I."/>
        </authorList>
    </citation>
    <scope>NUCLEOTIDE SEQUENCE [LARGE SCALE GENOMIC DNA]</scope>
    <source>
        <strain evidence="4">DSM 41886</strain>
    </source>
</reference>
<comment type="caution">
    <text evidence="3">The sequence shown here is derived from an EMBL/GenBank/DDBJ whole genome shotgun (WGS) entry which is preliminary data.</text>
</comment>